<proteinExistence type="inferred from homology"/>
<keyword evidence="4 8" id="KW-0732">Signal</keyword>
<keyword evidence="6" id="KW-0325">Glycoprotein</keyword>
<evidence type="ECO:0000256" key="5">
    <source>
        <dbReference type="ARBA" id="ARBA00022801"/>
    </source>
</evidence>
<evidence type="ECO:0000256" key="3">
    <source>
        <dbReference type="ARBA" id="ARBA00012350"/>
    </source>
</evidence>
<name>A0ABR4BAH9_9LECA</name>
<evidence type="ECO:0000313" key="9">
    <source>
        <dbReference type="EMBL" id="KAL2054423.1"/>
    </source>
</evidence>
<evidence type="ECO:0000256" key="1">
    <source>
        <dbReference type="ARBA" id="ARBA00001452"/>
    </source>
</evidence>
<keyword evidence="5" id="KW-0378">Hydrolase</keyword>
<gene>
    <name evidence="9" type="ORF">ABVK25_005171</name>
</gene>
<evidence type="ECO:0000256" key="6">
    <source>
        <dbReference type="ARBA" id="ARBA00023180"/>
    </source>
</evidence>
<keyword evidence="10" id="KW-1185">Reference proteome</keyword>
<evidence type="ECO:0000313" key="10">
    <source>
        <dbReference type="Proteomes" id="UP001590951"/>
    </source>
</evidence>
<evidence type="ECO:0000256" key="4">
    <source>
        <dbReference type="ARBA" id="ARBA00022729"/>
    </source>
</evidence>
<evidence type="ECO:0000256" key="8">
    <source>
        <dbReference type="SAM" id="SignalP"/>
    </source>
</evidence>
<comment type="catalytic activity">
    <reaction evidence="1">
        <text>Random hydrolysis of (1-&gt;6)-alpha-D-mannosidic linkages in unbranched (1-&gt;6)-mannans.</text>
        <dbReference type="EC" id="3.2.1.101"/>
    </reaction>
</comment>
<dbReference type="EC" id="3.2.1.101" evidence="3"/>
<dbReference type="PANTHER" id="PTHR12145:SF36">
    <property type="entry name" value="MANNAN ENDO-1,6-ALPHA-MANNOSIDASE DCW1"/>
    <property type="match status" value="1"/>
</dbReference>
<dbReference type="PANTHER" id="PTHR12145">
    <property type="entry name" value="MANNAN ENDO-1,6-ALPHA-MANNOSIDASE DCW1"/>
    <property type="match status" value="1"/>
</dbReference>
<sequence length="178" mass="20064">MHFSTQGTLFCAAIAATVAQAIQLNVTDTDSIRTAASTIAYNMMTYYTGNFTGNEPDLLPQPYYWWEAGAMWGGMVEYWHYTGDTSYNSVVAQAILAQKSPTNDFLMPEQVYDTGNDDQAFWGLTAITAAERKFPPPSPPIFTHLHPTGRKCLQRYGQPALEYIHLWRRIAMAIHSRE</sequence>
<dbReference type="Pfam" id="PF03663">
    <property type="entry name" value="Glyco_hydro_76"/>
    <property type="match status" value="1"/>
</dbReference>
<feature type="signal peptide" evidence="8">
    <location>
        <begin position="1"/>
        <end position="19"/>
    </location>
</feature>
<reference evidence="9 10" key="1">
    <citation type="submission" date="2024-09" db="EMBL/GenBank/DDBJ databases">
        <title>Rethinking Asexuality: The Enigmatic Case of Functional Sexual Genes in Lepraria (Stereocaulaceae).</title>
        <authorList>
            <person name="Doellman M."/>
            <person name="Sun Y."/>
            <person name="Barcenas-Pena A."/>
            <person name="Lumbsch H.T."/>
            <person name="Grewe F."/>
        </authorList>
    </citation>
    <scope>NUCLEOTIDE SEQUENCE [LARGE SCALE GENOMIC DNA]</scope>
    <source>
        <strain evidence="9 10">Grewe 0041</strain>
    </source>
</reference>
<dbReference type="EMBL" id="JBHFEH010000015">
    <property type="protein sequence ID" value="KAL2054423.1"/>
    <property type="molecule type" value="Genomic_DNA"/>
</dbReference>
<protein>
    <recommendedName>
        <fullName evidence="3">mannan endo-1,6-alpha-mannosidase</fullName>
        <ecNumber evidence="3">3.2.1.101</ecNumber>
    </recommendedName>
</protein>
<evidence type="ECO:0000256" key="7">
    <source>
        <dbReference type="ARBA" id="ARBA00023295"/>
    </source>
</evidence>
<comment type="caution">
    <text evidence="9">The sequence shown here is derived from an EMBL/GenBank/DDBJ whole genome shotgun (WGS) entry which is preliminary data.</text>
</comment>
<keyword evidence="7" id="KW-0326">Glycosidase</keyword>
<accession>A0ABR4BAH9</accession>
<dbReference type="InterPro" id="IPR014480">
    <property type="entry name" value="Mannan-1_6-alpha_mannosidase"/>
</dbReference>
<evidence type="ECO:0000256" key="2">
    <source>
        <dbReference type="ARBA" id="ARBA00009699"/>
    </source>
</evidence>
<dbReference type="InterPro" id="IPR008928">
    <property type="entry name" value="6-hairpin_glycosidase_sf"/>
</dbReference>
<dbReference type="Proteomes" id="UP001590951">
    <property type="component" value="Unassembled WGS sequence"/>
</dbReference>
<dbReference type="SUPFAM" id="SSF48208">
    <property type="entry name" value="Six-hairpin glycosidases"/>
    <property type="match status" value="1"/>
</dbReference>
<organism evidence="9 10">
    <name type="scientific">Lepraria finkii</name>
    <dbReference type="NCBI Taxonomy" id="1340010"/>
    <lineage>
        <taxon>Eukaryota</taxon>
        <taxon>Fungi</taxon>
        <taxon>Dikarya</taxon>
        <taxon>Ascomycota</taxon>
        <taxon>Pezizomycotina</taxon>
        <taxon>Lecanoromycetes</taxon>
        <taxon>OSLEUM clade</taxon>
        <taxon>Lecanoromycetidae</taxon>
        <taxon>Lecanorales</taxon>
        <taxon>Lecanorineae</taxon>
        <taxon>Stereocaulaceae</taxon>
        <taxon>Lepraria</taxon>
    </lineage>
</organism>
<comment type="similarity">
    <text evidence="2">Belongs to the glycosyl hydrolase 76 family.</text>
</comment>
<feature type="chain" id="PRO_5046388498" description="mannan endo-1,6-alpha-mannosidase" evidence="8">
    <location>
        <begin position="20"/>
        <end position="178"/>
    </location>
</feature>
<dbReference type="InterPro" id="IPR005198">
    <property type="entry name" value="Glyco_hydro_76"/>
</dbReference>